<dbReference type="Proteomes" id="UP001171606">
    <property type="component" value="Unassembled WGS sequence"/>
</dbReference>
<dbReference type="RefSeq" id="WP_301757096.1">
    <property type="nucleotide sequence ID" value="NZ_JAUJSQ010000014.1"/>
</dbReference>
<name>A0ABT8PJK1_9BURK</name>
<dbReference type="Gene3D" id="3.40.710.10">
    <property type="entry name" value="DD-peptidase/beta-lactamase superfamily"/>
    <property type="match status" value="1"/>
</dbReference>
<evidence type="ECO:0000313" key="3">
    <source>
        <dbReference type="Proteomes" id="UP001171606"/>
    </source>
</evidence>
<dbReference type="InterPro" id="IPR001466">
    <property type="entry name" value="Beta-lactam-related"/>
</dbReference>
<dbReference type="Pfam" id="PF00144">
    <property type="entry name" value="Beta-lactamase"/>
    <property type="match status" value="1"/>
</dbReference>
<feature type="domain" description="Beta-lactamase-related" evidence="1">
    <location>
        <begin position="172"/>
        <end position="449"/>
    </location>
</feature>
<sequence length="476" mass="50648">MTIPFKKLILRGVALAAVAAIGYTGYMLSRLAPIATGYAAKALCSGVYVSGRPAASVIDVDIMAGVHPLLKLVRPSIDPDHHRATATFAGFAEREADFRPGLGCTLAIGPSPGSAAAAVALPAGLAAALPPFADSPPAQPAPAVPPAGIDAQKLRTALDSAFDEPDPARPRRTRAVVVMWRGQVIAERYAPGFTADMPLPGWSMTKTVTAALVGTLVAQHKLTPDASALLPEWRGNGDPRAAITLDELLRMTSGLQFNEDYDDPLSDVVLMLYAHPDTARFASAKPLAATPGTQWAYSSGTSAIVARVMREALGGSEADYLAFPRRALFAPLGMRSAVFEPDASGTLVSPSYLYASARDWARFGQLLLQDGVWDGQRLLPEGWVRYLTRPTPQSSRQEYGAQLWVKVPEPFNDRDPHAVAMPADAFHAVGHEGQFVSVVPSRQLVVVRLGLSRPESAWNHEAFLARVLDAVPAPGA</sequence>
<organism evidence="2 3">
    <name type="scientific">Burkholderia metallica</name>
    <dbReference type="NCBI Taxonomy" id="488729"/>
    <lineage>
        <taxon>Bacteria</taxon>
        <taxon>Pseudomonadati</taxon>
        <taxon>Pseudomonadota</taxon>
        <taxon>Betaproteobacteria</taxon>
        <taxon>Burkholderiales</taxon>
        <taxon>Burkholderiaceae</taxon>
        <taxon>Burkholderia</taxon>
        <taxon>Burkholderia cepacia complex</taxon>
    </lineage>
</organism>
<dbReference type="EC" id="3.-.-.-" evidence="2"/>
<protein>
    <submittedName>
        <fullName evidence="2">Serine hydrolase</fullName>
        <ecNumber evidence="2">3.-.-.-</ecNumber>
    </submittedName>
</protein>
<proteinExistence type="predicted"/>
<evidence type="ECO:0000259" key="1">
    <source>
        <dbReference type="Pfam" id="PF00144"/>
    </source>
</evidence>
<reference evidence="2" key="1">
    <citation type="submission" date="2023-07" db="EMBL/GenBank/DDBJ databases">
        <title>A collection of bacterial strains from the Burkholderia cepacia Research Laboratory and Repository.</title>
        <authorList>
            <person name="Lipuma J."/>
            <person name="Spilker T."/>
            <person name="Caverly L."/>
        </authorList>
    </citation>
    <scope>NUCLEOTIDE SEQUENCE</scope>
    <source>
        <strain evidence="2">AU42020</strain>
    </source>
</reference>
<dbReference type="GO" id="GO:0016787">
    <property type="term" value="F:hydrolase activity"/>
    <property type="evidence" value="ECO:0007669"/>
    <property type="project" value="UniProtKB-KW"/>
</dbReference>
<dbReference type="InterPro" id="IPR012338">
    <property type="entry name" value="Beta-lactam/transpept-like"/>
</dbReference>
<accession>A0ABT8PJK1</accession>
<comment type="caution">
    <text evidence="2">The sequence shown here is derived from an EMBL/GenBank/DDBJ whole genome shotgun (WGS) entry which is preliminary data.</text>
</comment>
<keyword evidence="3" id="KW-1185">Reference proteome</keyword>
<dbReference type="InterPro" id="IPR050789">
    <property type="entry name" value="Diverse_Enzym_Activities"/>
</dbReference>
<gene>
    <name evidence="2" type="ORF">QZM52_28960</name>
</gene>
<dbReference type="EMBL" id="JAUJSQ010000014">
    <property type="protein sequence ID" value="MDN7935309.1"/>
    <property type="molecule type" value="Genomic_DNA"/>
</dbReference>
<evidence type="ECO:0000313" key="2">
    <source>
        <dbReference type="EMBL" id="MDN7935309.1"/>
    </source>
</evidence>
<dbReference type="SUPFAM" id="SSF56601">
    <property type="entry name" value="beta-lactamase/transpeptidase-like"/>
    <property type="match status" value="1"/>
</dbReference>
<dbReference type="PANTHER" id="PTHR43283:SF7">
    <property type="entry name" value="BETA-LACTAMASE-RELATED DOMAIN-CONTAINING PROTEIN"/>
    <property type="match status" value="1"/>
</dbReference>
<keyword evidence="2" id="KW-0378">Hydrolase</keyword>
<dbReference type="PANTHER" id="PTHR43283">
    <property type="entry name" value="BETA-LACTAMASE-RELATED"/>
    <property type="match status" value="1"/>
</dbReference>